<dbReference type="GO" id="GO:0000977">
    <property type="term" value="F:RNA polymerase II transcription regulatory region sequence-specific DNA binding"/>
    <property type="evidence" value="ECO:0007669"/>
    <property type="project" value="TreeGrafter"/>
</dbReference>
<dbReference type="PROSITE" id="PS50157">
    <property type="entry name" value="ZINC_FINGER_C2H2_2"/>
    <property type="match status" value="1"/>
</dbReference>
<dbReference type="InterPro" id="IPR013087">
    <property type="entry name" value="Znf_C2H2_type"/>
</dbReference>
<dbReference type="PANTHER" id="PTHR12451">
    <property type="entry name" value="TRANSCRIPTION FACTOR CASTOR PROTEIN MING -RELATED"/>
    <property type="match status" value="1"/>
</dbReference>
<gene>
    <name evidence="4" type="ORF">CAPTEDRAFT_144343</name>
</gene>
<evidence type="ECO:0000313" key="4">
    <source>
        <dbReference type="EMBL" id="ELU09124.1"/>
    </source>
</evidence>
<dbReference type="Proteomes" id="UP000014760">
    <property type="component" value="Unassembled WGS sequence"/>
</dbReference>
<dbReference type="InterPro" id="IPR040373">
    <property type="entry name" value="CASZ1"/>
</dbReference>
<feature type="domain" description="C2H2-type" evidence="3">
    <location>
        <begin position="62"/>
        <end position="91"/>
    </location>
</feature>
<dbReference type="AlphaFoldDB" id="R7URJ3"/>
<dbReference type="PROSITE" id="PS00028">
    <property type="entry name" value="ZINC_FINGER_C2H2_1"/>
    <property type="match status" value="2"/>
</dbReference>
<dbReference type="GO" id="GO:0045664">
    <property type="term" value="P:regulation of neuron differentiation"/>
    <property type="evidence" value="ECO:0007669"/>
    <property type="project" value="TreeGrafter"/>
</dbReference>
<dbReference type="SMART" id="SM00355">
    <property type="entry name" value="ZnF_C2H2"/>
    <property type="match status" value="3"/>
</dbReference>
<dbReference type="EMBL" id="KB298496">
    <property type="protein sequence ID" value="ELU09124.1"/>
    <property type="molecule type" value="Genomic_DNA"/>
</dbReference>
<evidence type="ECO:0000259" key="3">
    <source>
        <dbReference type="PROSITE" id="PS50157"/>
    </source>
</evidence>
<name>R7URJ3_CAPTE</name>
<evidence type="ECO:0000313" key="6">
    <source>
        <dbReference type="Proteomes" id="UP000014760"/>
    </source>
</evidence>
<dbReference type="EMBL" id="AMQN01006491">
    <property type="status" value="NOT_ANNOTATED_CDS"/>
    <property type="molecule type" value="Genomic_DNA"/>
</dbReference>
<feature type="region of interest" description="Disordered" evidence="2">
    <location>
        <begin position="1"/>
        <end position="27"/>
    </location>
</feature>
<evidence type="ECO:0000313" key="5">
    <source>
        <dbReference type="EnsemblMetazoa" id="CapteP144343"/>
    </source>
</evidence>
<keyword evidence="1" id="KW-0479">Metal-binding</keyword>
<protein>
    <recommendedName>
        <fullName evidence="3">C2H2-type domain-containing protein</fullName>
    </recommendedName>
</protein>
<sequence>MHDDYVNGDDVVVPKKRASSSSAKDDEKDDGAVALLDGFQRFRFVEDCSYEACPYRFNLSHFHCMRNDCGYAFCDKARLKQHTERHKRLDNVMGDDFEQYRPKVDCQRPDCEHARTANHFHCLKCPFICTDSSKVTAHRKHHANIEQIRANGFEKFTANTACEQKACGYSEKQTHYHCSNGDCGAVALSATQMHSHNMKHASS</sequence>
<reference evidence="5" key="3">
    <citation type="submission" date="2015-06" db="UniProtKB">
        <authorList>
            <consortium name="EnsemblMetazoa"/>
        </authorList>
    </citation>
    <scope>IDENTIFICATION</scope>
</reference>
<dbReference type="HOGENOM" id="CLU_1381157_0_0_1"/>
<evidence type="ECO:0000256" key="1">
    <source>
        <dbReference type="PROSITE-ProRule" id="PRU00042"/>
    </source>
</evidence>
<keyword evidence="1" id="KW-0863">Zinc-finger</keyword>
<dbReference type="GO" id="GO:0045944">
    <property type="term" value="P:positive regulation of transcription by RNA polymerase II"/>
    <property type="evidence" value="ECO:0007669"/>
    <property type="project" value="TreeGrafter"/>
</dbReference>
<dbReference type="PANTHER" id="PTHR12451:SF0">
    <property type="entry name" value="ZINC FINGER PROTEIN CASTOR HOMOLOG 1"/>
    <property type="match status" value="1"/>
</dbReference>
<evidence type="ECO:0000256" key="2">
    <source>
        <dbReference type="SAM" id="MobiDB-lite"/>
    </source>
</evidence>
<reference evidence="4 6" key="2">
    <citation type="journal article" date="2013" name="Nature">
        <title>Insights into bilaterian evolution from three spiralian genomes.</title>
        <authorList>
            <person name="Simakov O."/>
            <person name="Marletaz F."/>
            <person name="Cho S.J."/>
            <person name="Edsinger-Gonzales E."/>
            <person name="Havlak P."/>
            <person name="Hellsten U."/>
            <person name="Kuo D.H."/>
            <person name="Larsson T."/>
            <person name="Lv J."/>
            <person name="Arendt D."/>
            <person name="Savage R."/>
            <person name="Osoegawa K."/>
            <person name="de Jong P."/>
            <person name="Grimwood J."/>
            <person name="Chapman J.A."/>
            <person name="Shapiro H."/>
            <person name="Aerts A."/>
            <person name="Otillar R.P."/>
            <person name="Terry A.Y."/>
            <person name="Boore J.L."/>
            <person name="Grigoriev I.V."/>
            <person name="Lindberg D.R."/>
            <person name="Seaver E.C."/>
            <person name="Weisblat D.A."/>
            <person name="Putnam N.H."/>
            <person name="Rokhsar D.S."/>
        </authorList>
    </citation>
    <scope>NUCLEOTIDE SEQUENCE</scope>
    <source>
        <strain evidence="4 6">I ESC-2004</strain>
    </source>
</reference>
<accession>R7URJ3</accession>
<dbReference type="GO" id="GO:0005634">
    <property type="term" value="C:nucleus"/>
    <property type="evidence" value="ECO:0007669"/>
    <property type="project" value="TreeGrafter"/>
</dbReference>
<dbReference type="EnsemblMetazoa" id="CapteT144343">
    <property type="protein sequence ID" value="CapteP144343"/>
    <property type="gene ID" value="CapteG144343"/>
</dbReference>
<keyword evidence="6" id="KW-1185">Reference proteome</keyword>
<keyword evidence="1" id="KW-0862">Zinc</keyword>
<dbReference type="OMA" id="LKCCFAV"/>
<organism evidence="4">
    <name type="scientific">Capitella teleta</name>
    <name type="common">Polychaete worm</name>
    <dbReference type="NCBI Taxonomy" id="283909"/>
    <lineage>
        <taxon>Eukaryota</taxon>
        <taxon>Metazoa</taxon>
        <taxon>Spiralia</taxon>
        <taxon>Lophotrochozoa</taxon>
        <taxon>Annelida</taxon>
        <taxon>Polychaeta</taxon>
        <taxon>Sedentaria</taxon>
        <taxon>Scolecida</taxon>
        <taxon>Capitellidae</taxon>
        <taxon>Capitella</taxon>
    </lineage>
</organism>
<dbReference type="GO" id="GO:0008270">
    <property type="term" value="F:zinc ion binding"/>
    <property type="evidence" value="ECO:0007669"/>
    <property type="project" value="UniProtKB-KW"/>
</dbReference>
<dbReference type="GO" id="GO:0000981">
    <property type="term" value="F:DNA-binding transcription factor activity, RNA polymerase II-specific"/>
    <property type="evidence" value="ECO:0007669"/>
    <property type="project" value="TreeGrafter"/>
</dbReference>
<proteinExistence type="predicted"/>
<dbReference type="OrthoDB" id="6150463at2759"/>
<reference evidence="6" key="1">
    <citation type="submission" date="2012-12" db="EMBL/GenBank/DDBJ databases">
        <authorList>
            <person name="Hellsten U."/>
            <person name="Grimwood J."/>
            <person name="Chapman J.A."/>
            <person name="Shapiro H."/>
            <person name="Aerts A."/>
            <person name="Otillar R.P."/>
            <person name="Terry A.Y."/>
            <person name="Boore J.L."/>
            <person name="Simakov O."/>
            <person name="Marletaz F."/>
            <person name="Cho S.-J."/>
            <person name="Edsinger-Gonzales E."/>
            <person name="Havlak P."/>
            <person name="Kuo D.-H."/>
            <person name="Larsson T."/>
            <person name="Lv J."/>
            <person name="Arendt D."/>
            <person name="Savage R."/>
            <person name="Osoegawa K."/>
            <person name="de Jong P."/>
            <person name="Lindberg D.R."/>
            <person name="Seaver E.C."/>
            <person name="Weisblat D.A."/>
            <person name="Putnam N.H."/>
            <person name="Grigoriev I.V."/>
            <person name="Rokhsar D.S."/>
        </authorList>
    </citation>
    <scope>NUCLEOTIDE SEQUENCE</scope>
    <source>
        <strain evidence="6">I ESC-2004</strain>
    </source>
</reference>